<accession>A0A9X2U9L7</accession>
<evidence type="ECO:0000313" key="1">
    <source>
        <dbReference type="EMBL" id="MCS3952404.1"/>
    </source>
</evidence>
<sequence>MSLVSTGFNDPGNSIDGLPEIFRDASFLQMMEKEGPGSLDRVSESNNDLTQGGDLSDSVWHLERIEVSRSDFSTKLIWMRGLEILAIPFNSAIVESIEKHRFLDYLWEAQIRMPLQHLIDPRSTGSLWAYAYKIQVEGGHF</sequence>
<proteinExistence type="predicted"/>
<name>A0A9X2U9L7_9BACT</name>
<dbReference type="EMBL" id="JANUBB010000009">
    <property type="protein sequence ID" value="MCS3952404.1"/>
    <property type="molecule type" value="Genomic_DNA"/>
</dbReference>
<gene>
    <name evidence="1" type="ORF">GGP83_002371</name>
</gene>
<comment type="caution">
    <text evidence="1">The sequence shown here is derived from an EMBL/GenBank/DDBJ whole genome shotgun (WGS) entry which is preliminary data.</text>
</comment>
<protein>
    <submittedName>
        <fullName evidence="1">Uncharacterized protein</fullName>
    </submittedName>
</protein>
<organism evidence="1 2">
    <name type="scientific">Salinibacter ruber</name>
    <dbReference type="NCBI Taxonomy" id="146919"/>
    <lineage>
        <taxon>Bacteria</taxon>
        <taxon>Pseudomonadati</taxon>
        <taxon>Rhodothermota</taxon>
        <taxon>Rhodothermia</taxon>
        <taxon>Rhodothermales</taxon>
        <taxon>Salinibacteraceae</taxon>
        <taxon>Salinibacter</taxon>
    </lineage>
</organism>
<dbReference type="AlphaFoldDB" id="A0A9X2U9L7"/>
<evidence type="ECO:0000313" key="2">
    <source>
        <dbReference type="Proteomes" id="UP001155010"/>
    </source>
</evidence>
<reference evidence="1" key="1">
    <citation type="submission" date="2022-08" db="EMBL/GenBank/DDBJ databases">
        <title>Genomic Encyclopedia of Type Strains, Phase V (KMG-V): Genome sequencing to study the core and pangenomes of soil and plant-associated prokaryotes.</title>
        <authorList>
            <person name="Whitman W."/>
        </authorList>
    </citation>
    <scope>NUCLEOTIDE SEQUENCE</scope>
    <source>
        <strain evidence="1">SP2017</strain>
    </source>
</reference>
<dbReference type="Proteomes" id="UP001155010">
    <property type="component" value="Unassembled WGS sequence"/>
</dbReference>